<feature type="signal peptide" evidence="1">
    <location>
        <begin position="1"/>
        <end position="20"/>
    </location>
</feature>
<sequence length="152" mass="17253">MQIKFFLLLGTLSTITAGMAQPPQQVDPDPGCIRFCTEVDFEGDCYDEKIEFDKCKDIPHWKATGDLGSSTELITTHPFTDCTLYNKPGCDKHKEDADYLALMFDCTNHRNRTTDDLPEGNAVFQTYKCKTLLKSKDPRKEPSPVVGGCWWY</sequence>
<keyword evidence="1" id="KW-0732">Signal</keyword>
<protein>
    <submittedName>
        <fullName evidence="2">Uncharacterized protein</fullName>
    </submittedName>
</protein>
<accession>A0ABR0KHK6</accession>
<dbReference type="Proteomes" id="UP001345013">
    <property type="component" value="Unassembled WGS sequence"/>
</dbReference>
<proteinExistence type="predicted"/>
<name>A0ABR0KHK6_9EURO</name>
<evidence type="ECO:0000313" key="3">
    <source>
        <dbReference type="Proteomes" id="UP001345013"/>
    </source>
</evidence>
<evidence type="ECO:0000256" key="1">
    <source>
        <dbReference type="SAM" id="SignalP"/>
    </source>
</evidence>
<dbReference type="EMBL" id="JAVRRG010000028">
    <property type="protein sequence ID" value="KAK5095410.1"/>
    <property type="molecule type" value="Genomic_DNA"/>
</dbReference>
<organism evidence="2 3">
    <name type="scientific">Lithohypha guttulata</name>
    <dbReference type="NCBI Taxonomy" id="1690604"/>
    <lineage>
        <taxon>Eukaryota</taxon>
        <taxon>Fungi</taxon>
        <taxon>Dikarya</taxon>
        <taxon>Ascomycota</taxon>
        <taxon>Pezizomycotina</taxon>
        <taxon>Eurotiomycetes</taxon>
        <taxon>Chaetothyriomycetidae</taxon>
        <taxon>Chaetothyriales</taxon>
        <taxon>Trichomeriaceae</taxon>
        <taxon>Lithohypha</taxon>
    </lineage>
</organism>
<keyword evidence="3" id="KW-1185">Reference proteome</keyword>
<evidence type="ECO:0000313" key="2">
    <source>
        <dbReference type="EMBL" id="KAK5095410.1"/>
    </source>
</evidence>
<gene>
    <name evidence="2" type="ORF">LTR24_003122</name>
</gene>
<reference evidence="2 3" key="1">
    <citation type="submission" date="2023-08" db="EMBL/GenBank/DDBJ databases">
        <title>Black Yeasts Isolated from many extreme environments.</title>
        <authorList>
            <person name="Coleine C."/>
            <person name="Stajich J.E."/>
            <person name="Selbmann L."/>
        </authorList>
    </citation>
    <scope>NUCLEOTIDE SEQUENCE [LARGE SCALE GENOMIC DNA]</scope>
    <source>
        <strain evidence="2 3">CCFEE 5885</strain>
    </source>
</reference>
<comment type="caution">
    <text evidence="2">The sequence shown here is derived from an EMBL/GenBank/DDBJ whole genome shotgun (WGS) entry which is preliminary data.</text>
</comment>
<feature type="chain" id="PRO_5045285712" evidence="1">
    <location>
        <begin position="21"/>
        <end position="152"/>
    </location>
</feature>